<sequence>MSKPYDSAQPERSAIDAQAGIVALDFGTNWCGYCKAAEPVIDDALADRPEVTHIKVEDGPGRPLGRSFRVKLWPTVVVLKDGREIARVVRPSERQDVVGALEQAGSA</sequence>
<dbReference type="Proteomes" id="UP000502415">
    <property type="component" value="Chromosome"/>
</dbReference>
<dbReference type="CDD" id="cd02947">
    <property type="entry name" value="TRX_family"/>
    <property type="match status" value="1"/>
</dbReference>
<evidence type="ECO:0000313" key="3">
    <source>
        <dbReference type="Proteomes" id="UP000502415"/>
    </source>
</evidence>
<dbReference type="SUPFAM" id="SSF52833">
    <property type="entry name" value="Thioredoxin-like"/>
    <property type="match status" value="1"/>
</dbReference>
<dbReference type="InterPro" id="IPR013766">
    <property type="entry name" value="Thioredoxin_domain"/>
</dbReference>
<keyword evidence="3" id="KW-1185">Reference proteome</keyword>
<dbReference type="EMBL" id="CP051685">
    <property type="protein sequence ID" value="QJE02253.1"/>
    <property type="molecule type" value="Genomic_DNA"/>
</dbReference>
<accession>A0A7Z2VZZ9</accession>
<dbReference type="Gene3D" id="3.40.30.10">
    <property type="entry name" value="Glutaredoxin"/>
    <property type="match status" value="1"/>
</dbReference>
<feature type="domain" description="Thioredoxin" evidence="1">
    <location>
        <begin position="14"/>
        <end position="100"/>
    </location>
</feature>
<reference evidence="2 3" key="1">
    <citation type="submission" date="2020-04" db="EMBL/GenBank/DDBJ databases">
        <title>Genome sequencing of novel species.</title>
        <authorList>
            <person name="Heo J."/>
            <person name="Kim S.-J."/>
            <person name="Kim J.-S."/>
            <person name="Hong S.-B."/>
            <person name="Kwon S.-W."/>
        </authorList>
    </citation>
    <scope>NUCLEOTIDE SEQUENCE [LARGE SCALE GENOMIC DNA]</scope>
    <source>
        <strain evidence="2 3">GN2-R2</strain>
    </source>
</reference>
<dbReference type="Pfam" id="PF00085">
    <property type="entry name" value="Thioredoxin"/>
    <property type="match status" value="1"/>
</dbReference>
<evidence type="ECO:0000313" key="2">
    <source>
        <dbReference type="EMBL" id="QJE02253.1"/>
    </source>
</evidence>
<proteinExistence type="predicted"/>
<protein>
    <submittedName>
        <fullName evidence="2">Thioredoxin family protein</fullName>
    </submittedName>
</protein>
<dbReference type="InterPro" id="IPR036249">
    <property type="entry name" value="Thioredoxin-like_sf"/>
</dbReference>
<dbReference type="AlphaFoldDB" id="A0A7Z2VZZ9"/>
<organism evidence="2 3">
    <name type="scientific">Massilia forsythiae</name>
    <dbReference type="NCBI Taxonomy" id="2728020"/>
    <lineage>
        <taxon>Bacteria</taxon>
        <taxon>Pseudomonadati</taxon>
        <taxon>Pseudomonadota</taxon>
        <taxon>Betaproteobacteria</taxon>
        <taxon>Burkholderiales</taxon>
        <taxon>Oxalobacteraceae</taxon>
        <taxon>Telluria group</taxon>
        <taxon>Massilia</taxon>
    </lineage>
</organism>
<name>A0A7Z2VZZ9_9BURK</name>
<dbReference type="RefSeq" id="WP_170204340.1">
    <property type="nucleotide sequence ID" value="NZ_CP051685.1"/>
</dbReference>
<dbReference type="KEGG" id="mfy:HH212_21355"/>
<gene>
    <name evidence="2" type="ORF">HH212_21355</name>
</gene>
<evidence type="ECO:0000259" key="1">
    <source>
        <dbReference type="Pfam" id="PF00085"/>
    </source>
</evidence>